<organism evidence="1">
    <name type="scientific">freshwater metagenome</name>
    <dbReference type="NCBI Taxonomy" id="449393"/>
    <lineage>
        <taxon>unclassified sequences</taxon>
        <taxon>metagenomes</taxon>
        <taxon>ecological metagenomes</taxon>
    </lineage>
</organism>
<proteinExistence type="predicted"/>
<dbReference type="InterPro" id="IPR021848">
    <property type="entry name" value="HODM_asu-like"/>
</dbReference>
<evidence type="ECO:0000313" key="1">
    <source>
        <dbReference type="EMBL" id="CAB4900164.1"/>
    </source>
</evidence>
<name>A0A6J7G0R6_9ZZZZ</name>
<dbReference type="EMBL" id="CAFBMD010000066">
    <property type="protein sequence ID" value="CAB4900164.1"/>
    <property type="molecule type" value="Genomic_DNA"/>
</dbReference>
<reference evidence="1" key="1">
    <citation type="submission" date="2020-05" db="EMBL/GenBank/DDBJ databases">
        <authorList>
            <person name="Chiriac C."/>
            <person name="Salcher M."/>
            <person name="Ghai R."/>
            <person name="Kavagutti S V."/>
        </authorList>
    </citation>
    <scope>NUCLEOTIDE SEQUENCE</scope>
</reference>
<gene>
    <name evidence="1" type="ORF">UFOPK3492_00895</name>
</gene>
<protein>
    <submittedName>
        <fullName evidence="1">Unannotated protein</fullName>
    </submittedName>
</protein>
<dbReference type="Pfam" id="PF11927">
    <property type="entry name" value="HODM_asu-like"/>
    <property type="match status" value="1"/>
</dbReference>
<dbReference type="AlphaFoldDB" id="A0A6J7G0R6"/>
<sequence>MYNPVDGKPDRMHIGARVLDLENWIEIDKFYEDDIALKKKLLKERPDRVFVSTPQGDAGSREVLDALLTFLPNRFPNEWAAPISVDPHLHPLKAASLLVQEDLCLMTQQGQDWVLTAGSICFPSRWDPRDKIGKNLLGIHEPVPHYVEKIGVATQSLFDKMSVDRPMWRVNWTIMDTPDLHQPVPVRRADSITVTKENLPDHLYFRRERQTLRKFPKSGDILFTIRTYTNTLAQAALDFPEFRANLGKTLGGATPEMIDYKGWVSIMNDMQEWSASAL</sequence>
<accession>A0A6J7G0R6</accession>